<organism evidence="1 2">
    <name type="scientific">Novipirellula herctigrandis</name>
    <dbReference type="NCBI Taxonomy" id="2527986"/>
    <lineage>
        <taxon>Bacteria</taxon>
        <taxon>Pseudomonadati</taxon>
        <taxon>Planctomycetota</taxon>
        <taxon>Planctomycetia</taxon>
        <taxon>Pirellulales</taxon>
        <taxon>Pirellulaceae</taxon>
        <taxon>Novipirellula</taxon>
    </lineage>
</organism>
<evidence type="ECO:0000313" key="1">
    <source>
        <dbReference type="EMBL" id="TWT79460.1"/>
    </source>
</evidence>
<name>A0A5C5YX53_9BACT</name>
<sequence length="491" mass="54910">MQTKILQPVQEVWQHHCAALGEAITHTIHELNNLVRLDDYHRHGHNTEKLEEALGPYATASLDVSSLSSVLGPSARALAMDSVRLDRINELLKSLESMKDDGSLTVSGCESVDIEEDELRIHQAAEKHLHHMASVFRALRIAQLEIRSKYQPEIHDVAFANFDWQELSPAELRLCPPFIVVARINANQSAQLRKAMSLLESRQPIKIVTVRSDLRTQYASVHDPSVPVSMAVEMIPLAMRGVHFVQTCVADPQFEENLFAGLTAPRPGVVSLLSPLDHEEADHFHQRAQRAVRSRAFPLCFYDPDASRHFVNCFDLSNNPAVEDVWVNASAEAGDNGTEGDEYTFAHFAESEASFVAEFDLIAEAEKPEHVIPMTDYLELNRRQRVGRTPFIEVIDCNGETAQKTASDAVVVQTADRMHLWRTLQQIAGIDNPHIQQAHTKLHAEFGVHVDSLKEQMEAETTCREQTAVAEAVRRFVAHLTGVDPSEINVS</sequence>
<dbReference type="RefSeq" id="WP_146394677.1">
    <property type="nucleotide sequence ID" value="NZ_SJPJ01000001.1"/>
</dbReference>
<dbReference type="OrthoDB" id="9794954at2"/>
<keyword evidence="2" id="KW-1185">Reference proteome</keyword>
<dbReference type="AlphaFoldDB" id="A0A5C5YX53"/>
<evidence type="ECO:0000313" key="2">
    <source>
        <dbReference type="Proteomes" id="UP000315010"/>
    </source>
</evidence>
<dbReference type="EMBL" id="SJPJ01000001">
    <property type="protein sequence ID" value="TWT79460.1"/>
    <property type="molecule type" value="Genomic_DNA"/>
</dbReference>
<gene>
    <name evidence="1" type="ORF">CA13_08610</name>
</gene>
<accession>A0A5C5YX53</accession>
<comment type="caution">
    <text evidence="1">The sequence shown here is derived from an EMBL/GenBank/DDBJ whole genome shotgun (WGS) entry which is preliminary data.</text>
</comment>
<proteinExistence type="predicted"/>
<dbReference type="Proteomes" id="UP000315010">
    <property type="component" value="Unassembled WGS sequence"/>
</dbReference>
<protein>
    <submittedName>
        <fullName evidence="1">Uncharacterized protein</fullName>
    </submittedName>
</protein>
<reference evidence="1 2" key="1">
    <citation type="submission" date="2019-02" db="EMBL/GenBank/DDBJ databases">
        <title>Deep-cultivation of Planctomycetes and their phenomic and genomic characterization uncovers novel biology.</title>
        <authorList>
            <person name="Wiegand S."/>
            <person name="Jogler M."/>
            <person name="Boedeker C."/>
            <person name="Pinto D."/>
            <person name="Vollmers J."/>
            <person name="Rivas-Marin E."/>
            <person name="Kohn T."/>
            <person name="Peeters S.H."/>
            <person name="Heuer A."/>
            <person name="Rast P."/>
            <person name="Oberbeckmann S."/>
            <person name="Bunk B."/>
            <person name="Jeske O."/>
            <person name="Meyerdierks A."/>
            <person name="Storesund J.E."/>
            <person name="Kallscheuer N."/>
            <person name="Luecker S."/>
            <person name="Lage O.M."/>
            <person name="Pohl T."/>
            <person name="Merkel B.J."/>
            <person name="Hornburger P."/>
            <person name="Mueller R.-W."/>
            <person name="Bruemmer F."/>
            <person name="Labrenz M."/>
            <person name="Spormann A.M."/>
            <person name="Op Den Camp H."/>
            <person name="Overmann J."/>
            <person name="Amann R."/>
            <person name="Jetten M.S.M."/>
            <person name="Mascher T."/>
            <person name="Medema M.H."/>
            <person name="Devos D.P."/>
            <person name="Kaster A.-K."/>
            <person name="Ovreas L."/>
            <person name="Rohde M."/>
            <person name="Galperin M.Y."/>
            <person name="Jogler C."/>
        </authorList>
    </citation>
    <scope>NUCLEOTIDE SEQUENCE [LARGE SCALE GENOMIC DNA]</scope>
    <source>
        <strain evidence="1 2">CA13</strain>
    </source>
</reference>